<keyword evidence="9" id="KW-1185">Reference proteome</keyword>
<dbReference type="PROSITE" id="PS51732">
    <property type="entry name" value="ASN_GLN_ASE_3"/>
    <property type="match status" value="1"/>
</dbReference>
<proteinExistence type="inferred from homology"/>
<dbReference type="Gene3D" id="3.40.50.40">
    <property type="match status" value="1"/>
</dbReference>
<feature type="binding site" evidence="3">
    <location>
        <position position="76"/>
    </location>
    <ligand>
        <name>substrate</name>
    </ligand>
</feature>
<dbReference type="PANTHER" id="PTHR11707:SF28">
    <property type="entry name" value="60 KDA LYSOPHOSPHOLIPASE"/>
    <property type="match status" value="1"/>
</dbReference>
<dbReference type="InterPro" id="IPR006034">
    <property type="entry name" value="Asparaginase/glutaminase-like"/>
</dbReference>
<feature type="active site" evidence="4">
    <location>
        <position position="27"/>
    </location>
</feature>
<sequence length="358" mass="38447">MAMPPYSPLADSVSSQERILVIYTGGTIGMQQHAEGLRPGGDFTTRMATALNQLPLAQQQSLPSYEVVSYTTLIDSSAATPLTWQQLARDINDQLTAYAGFVIIHGTDTLSWTAASLAYQLQGLDRPVVVTGSMSPLESPGSDALDNLHGALQFAAKPELQEVAIYFAGQLLRGARAIKQHSEAANAFASPNYPLLGERVGDDFVYYPSRGLGLQQRGAPRFELPDYRLVNQGEIVRIALWPGISAWQLEAWLSDSRVKGALLQLWGAGNLPNAPHLLDVLARASGEGKLLAAISLCPQGSVHLGVYAAGHGLNDAGVLAGDDMTPEAAFTKLAHLLAQPLTLEDQRQRFLTPLVGER</sequence>
<organism evidence="8 9">
    <name type="scientific">Halomonas campaniensis</name>
    <dbReference type="NCBI Taxonomy" id="213554"/>
    <lineage>
        <taxon>Bacteria</taxon>
        <taxon>Pseudomonadati</taxon>
        <taxon>Pseudomonadota</taxon>
        <taxon>Gammaproteobacteria</taxon>
        <taxon>Oceanospirillales</taxon>
        <taxon>Halomonadaceae</taxon>
        <taxon>Halomonas</taxon>
    </lineage>
</organism>
<feature type="domain" description="Asparaginase/glutaminase C-terminal" evidence="7">
    <location>
        <begin position="238"/>
        <end position="350"/>
    </location>
</feature>
<evidence type="ECO:0000256" key="1">
    <source>
        <dbReference type="ARBA" id="ARBA00010518"/>
    </source>
</evidence>
<evidence type="ECO:0000256" key="4">
    <source>
        <dbReference type="PROSITE-ProRule" id="PRU10099"/>
    </source>
</evidence>
<dbReference type="SMART" id="SM00870">
    <property type="entry name" value="Asparaginase"/>
    <property type="match status" value="1"/>
</dbReference>
<dbReference type="SFLD" id="SFLDS00057">
    <property type="entry name" value="Glutaminase/Asparaginase"/>
    <property type="match status" value="1"/>
</dbReference>
<dbReference type="InterPro" id="IPR041725">
    <property type="entry name" value="L-asparaginase_I"/>
</dbReference>
<dbReference type="Proteomes" id="UP000197334">
    <property type="component" value="Unassembled WGS sequence"/>
</dbReference>
<dbReference type="InterPro" id="IPR027475">
    <property type="entry name" value="Asparaginase/glutaminase_AS2"/>
</dbReference>
<evidence type="ECO:0000313" key="9">
    <source>
        <dbReference type="Proteomes" id="UP000197334"/>
    </source>
</evidence>
<dbReference type="InterPro" id="IPR036152">
    <property type="entry name" value="Asp/glu_Ase-like_sf"/>
</dbReference>
<comment type="similarity">
    <text evidence="1">Belongs to the asparaginase 1 family.</text>
</comment>
<evidence type="ECO:0000256" key="2">
    <source>
        <dbReference type="PIRSR" id="PIRSR001220-1"/>
    </source>
</evidence>
<name>A0A246S0V6_9GAMM</name>
<dbReference type="EMBL" id="JPUA01000026">
    <property type="protein sequence ID" value="OWV30048.1"/>
    <property type="molecule type" value="Genomic_DNA"/>
</dbReference>
<dbReference type="PANTHER" id="PTHR11707">
    <property type="entry name" value="L-ASPARAGINASE"/>
    <property type="match status" value="1"/>
</dbReference>
<dbReference type="InterPro" id="IPR027473">
    <property type="entry name" value="L-asparaginase_C"/>
</dbReference>
<dbReference type="CDD" id="cd08963">
    <property type="entry name" value="L-asparaginase_I"/>
    <property type="match status" value="1"/>
</dbReference>
<accession>A0A246S0V6</accession>
<dbReference type="AlphaFoldDB" id="A0A246S0V6"/>
<reference evidence="8 9" key="1">
    <citation type="submission" date="2014-08" db="EMBL/GenBank/DDBJ databases">
        <title>Draft genome sequence of a novel L-asparaginase producing marine bacterium, Halomonas campaniensis.</title>
        <authorList>
            <person name="Sundarakrishnan B."/>
            <person name="Moushumi Priya A."/>
            <person name="Raman G."/>
            <person name="Sakthivel N."/>
            <person name="Park S."/>
            <person name="Jayachandran S."/>
        </authorList>
    </citation>
    <scope>NUCLEOTIDE SEQUENCE [LARGE SCALE GENOMIC DNA]</scope>
    <source>
        <strain evidence="8 9">SK03</strain>
    </source>
</reference>
<feature type="domain" description="L-asparaginase N-terminal" evidence="6">
    <location>
        <begin position="18"/>
        <end position="206"/>
    </location>
</feature>
<dbReference type="InterPro" id="IPR020827">
    <property type="entry name" value="Asparaginase/glutaminase_AS1"/>
</dbReference>
<dbReference type="RefSeq" id="WP_088700034.1">
    <property type="nucleotide sequence ID" value="NZ_JPUA01000026.1"/>
</dbReference>
<dbReference type="PROSITE" id="PS00144">
    <property type="entry name" value="ASN_GLN_ASE_1"/>
    <property type="match status" value="1"/>
</dbReference>
<dbReference type="InterPro" id="IPR037152">
    <property type="entry name" value="L-asparaginase_N_sf"/>
</dbReference>
<evidence type="ECO:0000256" key="3">
    <source>
        <dbReference type="PIRSR" id="PIRSR001220-2"/>
    </source>
</evidence>
<feature type="active site" evidence="5">
    <location>
        <position position="107"/>
    </location>
</feature>
<dbReference type="PIRSF" id="PIRSF500176">
    <property type="entry name" value="L_ASNase"/>
    <property type="match status" value="1"/>
</dbReference>
<dbReference type="Pfam" id="PF17763">
    <property type="entry name" value="Asparaginase_C"/>
    <property type="match status" value="1"/>
</dbReference>
<feature type="binding site" evidence="3">
    <location>
        <begin position="107"/>
        <end position="108"/>
    </location>
    <ligand>
        <name>substrate</name>
    </ligand>
</feature>
<evidence type="ECO:0000256" key="5">
    <source>
        <dbReference type="PROSITE-ProRule" id="PRU10100"/>
    </source>
</evidence>
<dbReference type="PRINTS" id="PR00139">
    <property type="entry name" value="ASNGLNASE"/>
</dbReference>
<dbReference type="PIRSF" id="PIRSF001220">
    <property type="entry name" value="L-ASNase_gatD"/>
    <property type="match status" value="1"/>
</dbReference>
<dbReference type="PROSITE" id="PS00917">
    <property type="entry name" value="ASN_GLN_ASE_2"/>
    <property type="match status" value="1"/>
</dbReference>
<dbReference type="InterPro" id="IPR027474">
    <property type="entry name" value="L-asparaginase_N"/>
</dbReference>
<dbReference type="OrthoDB" id="9788068at2"/>
<feature type="active site" description="O-isoaspartyl threonine intermediate" evidence="2">
    <location>
        <position position="27"/>
    </location>
</feature>
<dbReference type="Pfam" id="PF00710">
    <property type="entry name" value="Asparaginase"/>
    <property type="match status" value="1"/>
</dbReference>
<dbReference type="GO" id="GO:0004067">
    <property type="term" value="F:asparaginase activity"/>
    <property type="evidence" value="ECO:0007669"/>
    <property type="project" value="UniProtKB-UniRule"/>
</dbReference>
<dbReference type="SUPFAM" id="SSF53774">
    <property type="entry name" value="Glutaminase/Asparaginase"/>
    <property type="match status" value="1"/>
</dbReference>
<protein>
    <submittedName>
        <fullName evidence="8">Asparaginase</fullName>
    </submittedName>
</protein>
<comment type="caution">
    <text evidence="8">The sequence shown here is derived from an EMBL/GenBank/DDBJ whole genome shotgun (WGS) entry which is preliminary data.</text>
</comment>
<evidence type="ECO:0000313" key="8">
    <source>
        <dbReference type="EMBL" id="OWV30048.1"/>
    </source>
</evidence>
<evidence type="ECO:0000259" key="6">
    <source>
        <dbReference type="Pfam" id="PF00710"/>
    </source>
</evidence>
<gene>
    <name evidence="8" type="ORF">JI62_10000</name>
</gene>
<dbReference type="InterPro" id="IPR040919">
    <property type="entry name" value="Asparaginase_C"/>
</dbReference>
<dbReference type="GO" id="GO:0006520">
    <property type="term" value="P:amino acid metabolic process"/>
    <property type="evidence" value="ECO:0007669"/>
    <property type="project" value="InterPro"/>
</dbReference>
<evidence type="ECO:0000259" key="7">
    <source>
        <dbReference type="Pfam" id="PF17763"/>
    </source>
</evidence>
<dbReference type="Gene3D" id="3.40.50.1170">
    <property type="entry name" value="L-asparaginase, N-terminal domain"/>
    <property type="match status" value="1"/>
</dbReference>